<dbReference type="Proteomes" id="UP001163603">
    <property type="component" value="Chromosome 9"/>
</dbReference>
<sequence>MHYDLVIEEKTRSLLSEEQIIENMIGNDKEDEVEEDSSVLELVSCKDAPKATITLHTFLLQYENTILQLLNTLRKVRDEVQEDINF</sequence>
<protein>
    <submittedName>
        <fullName evidence="1">Uncharacterized protein</fullName>
    </submittedName>
</protein>
<evidence type="ECO:0000313" key="1">
    <source>
        <dbReference type="EMBL" id="KAJ0027930.1"/>
    </source>
</evidence>
<gene>
    <name evidence="1" type="ORF">Pint_35064</name>
</gene>
<proteinExistence type="predicted"/>
<name>A0ACC0Y1E9_9ROSI</name>
<reference evidence="2" key="1">
    <citation type="journal article" date="2023" name="G3 (Bethesda)">
        <title>Genome assembly and association tests identify interacting loci associated with vigor, precocity, and sex in interspecific pistachio rootstocks.</title>
        <authorList>
            <person name="Palmer W."/>
            <person name="Jacygrad E."/>
            <person name="Sagayaradj S."/>
            <person name="Cavanaugh K."/>
            <person name="Han R."/>
            <person name="Bertier L."/>
            <person name="Beede B."/>
            <person name="Kafkas S."/>
            <person name="Golino D."/>
            <person name="Preece J."/>
            <person name="Michelmore R."/>
        </authorList>
    </citation>
    <scope>NUCLEOTIDE SEQUENCE [LARGE SCALE GENOMIC DNA]</scope>
</reference>
<organism evidence="1 2">
    <name type="scientific">Pistacia integerrima</name>
    <dbReference type="NCBI Taxonomy" id="434235"/>
    <lineage>
        <taxon>Eukaryota</taxon>
        <taxon>Viridiplantae</taxon>
        <taxon>Streptophyta</taxon>
        <taxon>Embryophyta</taxon>
        <taxon>Tracheophyta</taxon>
        <taxon>Spermatophyta</taxon>
        <taxon>Magnoliopsida</taxon>
        <taxon>eudicotyledons</taxon>
        <taxon>Gunneridae</taxon>
        <taxon>Pentapetalae</taxon>
        <taxon>rosids</taxon>
        <taxon>malvids</taxon>
        <taxon>Sapindales</taxon>
        <taxon>Anacardiaceae</taxon>
        <taxon>Pistacia</taxon>
    </lineage>
</organism>
<comment type="caution">
    <text evidence="1">The sequence shown here is derived from an EMBL/GenBank/DDBJ whole genome shotgun (WGS) entry which is preliminary data.</text>
</comment>
<keyword evidence="2" id="KW-1185">Reference proteome</keyword>
<dbReference type="EMBL" id="CM047744">
    <property type="protein sequence ID" value="KAJ0027930.1"/>
    <property type="molecule type" value="Genomic_DNA"/>
</dbReference>
<evidence type="ECO:0000313" key="2">
    <source>
        <dbReference type="Proteomes" id="UP001163603"/>
    </source>
</evidence>
<accession>A0ACC0Y1E9</accession>